<keyword evidence="2" id="KW-1185">Reference proteome</keyword>
<dbReference type="OrthoDB" id="1049550at2"/>
<name>A0A0G4K8X0_9SPIR</name>
<dbReference type="Proteomes" id="UP000043763">
    <property type="component" value="Unassembled WGS sequence"/>
</dbReference>
<gene>
    <name evidence="1" type="ORF">BRSU_2074</name>
</gene>
<protein>
    <submittedName>
        <fullName evidence="1">Uncharacterized protein</fullName>
    </submittedName>
</protein>
<dbReference type="EMBL" id="CVLB01000002">
    <property type="protein sequence ID" value="CRF34523.1"/>
    <property type="molecule type" value="Genomic_DNA"/>
</dbReference>
<dbReference type="AlphaFoldDB" id="A0A0G4K8X0"/>
<dbReference type="RefSeq" id="WP_048595265.1">
    <property type="nucleotide sequence ID" value="NZ_CVLB01000002.1"/>
</dbReference>
<sequence length="91" mass="10670">MITVYNKIGTSNENPPSGYNTWKEYWEDKKGRKFQKCSNLACNNDAEVGAHVYPNYSHDMVYIVPLCKECNYIYNQSPMNVERIDLLRLNQ</sequence>
<reference evidence="2" key="1">
    <citation type="submission" date="2015-04" db="EMBL/GenBank/DDBJ databases">
        <authorList>
            <person name="Mushtaq Mamoona"/>
        </authorList>
    </citation>
    <scope>NUCLEOTIDE SEQUENCE [LARGE SCALE GENOMIC DNA]</scope>
    <source>
        <strain evidence="2">AN4859/03</strain>
    </source>
</reference>
<accession>A0A0G4K8X0</accession>
<proteinExistence type="predicted"/>
<organism evidence="1 2">
    <name type="scientific">Brachyspira suanatina</name>
    <dbReference type="NCBI Taxonomy" id="381802"/>
    <lineage>
        <taxon>Bacteria</taxon>
        <taxon>Pseudomonadati</taxon>
        <taxon>Spirochaetota</taxon>
        <taxon>Spirochaetia</taxon>
        <taxon>Brachyspirales</taxon>
        <taxon>Brachyspiraceae</taxon>
        <taxon>Brachyspira</taxon>
    </lineage>
</organism>
<evidence type="ECO:0000313" key="1">
    <source>
        <dbReference type="EMBL" id="CRF34523.1"/>
    </source>
</evidence>
<evidence type="ECO:0000313" key="2">
    <source>
        <dbReference type="Proteomes" id="UP000043763"/>
    </source>
</evidence>